<organism evidence="7 8">
    <name type="scientific">Leucothrix arctica</name>
    <dbReference type="NCBI Taxonomy" id="1481894"/>
    <lineage>
        <taxon>Bacteria</taxon>
        <taxon>Pseudomonadati</taxon>
        <taxon>Pseudomonadota</taxon>
        <taxon>Gammaproteobacteria</taxon>
        <taxon>Thiotrichales</taxon>
        <taxon>Thiotrichaceae</taxon>
        <taxon>Leucothrix</taxon>
    </lineage>
</organism>
<evidence type="ECO:0000256" key="3">
    <source>
        <dbReference type="ARBA" id="ARBA00023125"/>
    </source>
</evidence>
<gene>
    <name evidence="7" type="ORF">DKT75_06000</name>
</gene>
<dbReference type="GO" id="GO:0043565">
    <property type="term" value="F:sequence-specific DNA binding"/>
    <property type="evidence" value="ECO:0007669"/>
    <property type="project" value="TreeGrafter"/>
</dbReference>
<dbReference type="Gene3D" id="3.40.190.10">
    <property type="entry name" value="Periplasmic binding protein-like II"/>
    <property type="match status" value="2"/>
</dbReference>
<comment type="similarity">
    <text evidence="1">Belongs to the LysR transcriptional regulatory family.</text>
</comment>
<dbReference type="PANTHER" id="PTHR30427:SF1">
    <property type="entry name" value="TRANSCRIPTIONAL ACTIVATOR PROTEIN LYSR"/>
    <property type="match status" value="1"/>
</dbReference>
<dbReference type="InterPro" id="IPR005119">
    <property type="entry name" value="LysR_subst-bd"/>
</dbReference>
<dbReference type="GO" id="GO:0010628">
    <property type="term" value="P:positive regulation of gene expression"/>
    <property type="evidence" value="ECO:0007669"/>
    <property type="project" value="TreeGrafter"/>
</dbReference>
<dbReference type="InterPro" id="IPR000847">
    <property type="entry name" value="LysR_HTH_N"/>
</dbReference>
<evidence type="ECO:0000256" key="1">
    <source>
        <dbReference type="ARBA" id="ARBA00009437"/>
    </source>
</evidence>
<protein>
    <submittedName>
        <fullName evidence="7">LysR family transcriptional regulator</fullName>
    </submittedName>
</protein>
<evidence type="ECO:0000256" key="5">
    <source>
        <dbReference type="SAM" id="Coils"/>
    </source>
</evidence>
<keyword evidence="8" id="KW-1185">Reference proteome</keyword>
<dbReference type="InterPro" id="IPR036390">
    <property type="entry name" value="WH_DNA-bd_sf"/>
</dbReference>
<dbReference type="PRINTS" id="PR00039">
    <property type="entry name" value="HTHLYSR"/>
</dbReference>
<dbReference type="InterPro" id="IPR036388">
    <property type="entry name" value="WH-like_DNA-bd_sf"/>
</dbReference>
<dbReference type="RefSeq" id="WP_109822518.1">
    <property type="nucleotide sequence ID" value="NZ_QGKL01000019.1"/>
</dbReference>
<evidence type="ECO:0000256" key="4">
    <source>
        <dbReference type="ARBA" id="ARBA00023163"/>
    </source>
</evidence>
<dbReference type="EMBL" id="QGKL01000019">
    <property type="protein sequence ID" value="PWQ97476.1"/>
    <property type="molecule type" value="Genomic_DNA"/>
</dbReference>
<keyword evidence="5" id="KW-0175">Coiled coil</keyword>
<keyword evidence="4" id="KW-0804">Transcription</keyword>
<dbReference type="Pfam" id="PF03466">
    <property type="entry name" value="LysR_substrate"/>
    <property type="match status" value="1"/>
</dbReference>
<dbReference type="PANTHER" id="PTHR30427">
    <property type="entry name" value="TRANSCRIPTIONAL ACTIVATOR PROTEIN LYSR"/>
    <property type="match status" value="1"/>
</dbReference>
<feature type="domain" description="HTH lysR-type" evidence="6">
    <location>
        <begin position="1"/>
        <end position="58"/>
    </location>
</feature>
<evidence type="ECO:0000256" key="2">
    <source>
        <dbReference type="ARBA" id="ARBA00023015"/>
    </source>
</evidence>
<evidence type="ECO:0000313" key="8">
    <source>
        <dbReference type="Proteomes" id="UP000245506"/>
    </source>
</evidence>
<dbReference type="SUPFAM" id="SSF46785">
    <property type="entry name" value="Winged helix' DNA-binding domain"/>
    <property type="match status" value="1"/>
</dbReference>
<comment type="caution">
    <text evidence="7">The sequence shown here is derived from an EMBL/GenBank/DDBJ whole genome shotgun (WGS) entry which is preliminary data.</text>
</comment>
<sequence>MNIMQLRAFKEVIVTGSVSKAANNLFRTQPAISSQITSLEAEVGMPLFERRDGRLYPVPEAQFILEEATKILDQIENLESNVERIRNLEIGRINVVAMLSPSIFFLPQLISQFVKEREHVDVSLFSHSSQQVQQLVSAQRYDVGIADFLPTENTGSSLINHERIDYQCVCAVPANDALASKPFVTVEDLHNKPLAVLAESHAITKQLSDLFEMQTLTMVKRFETQYFLPQLTFVENGLACAIIDPITVENYRNNCAKQASVVFLPFRPEVTFSITIVTPSHMPLSTLATTFVAYLREALLSLK</sequence>
<evidence type="ECO:0000259" key="6">
    <source>
        <dbReference type="PROSITE" id="PS50931"/>
    </source>
</evidence>
<name>A0A317CG20_9GAMM</name>
<dbReference type="PROSITE" id="PS50931">
    <property type="entry name" value="HTH_LYSR"/>
    <property type="match status" value="1"/>
</dbReference>
<dbReference type="GO" id="GO:0003700">
    <property type="term" value="F:DNA-binding transcription factor activity"/>
    <property type="evidence" value="ECO:0007669"/>
    <property type="project" value="InterPro"/>
</dbReference>
<dbReference type="OrthoDB" id="9771171at2"/>
<reference evidence="7 8" key="1">
    <citation type="submission" date="2018-05" db="EMBL/GenBank/DDBJ databases">
        <title>Leucothrix arctica sp. nov., isolated from Arctic seawater.</title>
        <authorList>
            <person name="Choi A."/>
            <person name="Baek K."/>
        </authorList>
    </citation>
    <scope>NUCLEOTIDE SEQUENCE [LARGE SCALE GENOMIC DNA]</scope>
    <source>
        <strain evidence="7 8">IMCC9719</strain>
    </source>
</reference>
<accession>A0A317CG20</accession>
<dbReference type="SUPFAM" id="SSF53850">
    <property type="entry name" value="Periplasmic binding protein-like II"/>
    <property type="match status" value="1"/>
</dbReference>
<keyword evidence="3" id="KW-0238">DNA-binding</keyword>
<dbReference type="Pfam" id="PF00126">
    <property type="entry name" value="HTH_1"/>
    <property type="match status" value="1"/>
</dbReference>
<dbReference type="Gene3D" id="1.10.10.10">
    <property type="entry name" value="Winged helix-like DNA-binding domain superfamily/Winged helix DNA-binding domain"/>
    <property type="match status" value="1"/>
</dbReference>
<dbReference type="Proteomes" id="UP000245506">
    <property type="component" value="Unassembled WGS sequence"/>
</dbReference>
<dbReference type="AlphaFoldDB" id="A0A317CG20"/>
<feature type="coiled-coil region" evidence="5">
    <location>
        <begin position="61"/>
        <end position="88"/>
    </location>
</feature>
<keyword evidence="2" id="KW-0805">Transcription regulation</keyword>
<evidence type="ECO:0000313" key="7">
    <source>
        <dbReference type="EMBL" id="PWQ97476.1"/>
    </source>
</evidence>
<proteinExistence type="inferred from homology"/>